<name>A0A8B8BAY7_CRAVI</name>
<dbReference type="PANTHER" id="PTHR12242:SF1">
    <property type="entry name" value="MYND-TYPE DOMAIN-CONTAINING PROTEIN"/>
    <property type="match status" value="1"/>
</dbReference>
<dbReference type="OrthoDB" id="419711at2759"/>
<sequence>MRREGVSLKNARMTCRHHLRLREFGLSHDPPSDFVRLEFGRPLWYLPWSAAWALYHFVWVCLEGYWWSLKSHYVTLDWFRQLSNVGYTVLTAFALIDFFIAFYTYVLIPRLNLQESEGMRWYHKVSWVLYNISNTTALAVTITFWALLAKDGLPKGNTINKHGINLIYTLIIILASRKPIKLQHVYMPMLFSFCYMVFTAIYFAATQIKVYPILDWSKPEKAVLWVVLYTVLCVPIMHLLLFGVYRLKLYLKERFSETDDKTNGVSPPRESDANQNDILGETSTAQLLPVPHEATQNNHIEEV</sequence>
<gene>
    <name evidence="3" type="primary">LOC111108631</name>
</gene>
<keyword evidence="1" id="KW-1133">Transmembrane helix</keyword>
<feature type="transmembrane region" description="Helical" evidence="1">
    <location>
        <begin position="185"/>
        <end position="205"/>
    </location>
</feature>
<keyword evidence="2" id="KW-1185">Reference proteome</keyword>
<reference evidence="3" key="1">
    <citation type="submission" date="2025-08" db="UniProtKB">
        <authorList>
            <consortium name="RefSeq"/>
        </authorList>
    </citation>
    <scope>IDENTIFICATION</scope>
    <source>
        <tissue evidence="3">Whole sample</tissue>
    </source>
</reference>
<feature type="transmembrane region" description="Helical" evidence="1">
    <location>
        <begin position="43"/>
        <end position="67"/>
    </location>
</feature>
<evidence type="ECO:0000256" key="1">
    <source>
        <dbReference type="SAM" id="Phobius"/>
    </source>
</evidence>
<evidence type="ECO:0000313" key="3">
    <source>
        <dbReference type="RefSeq" id="XP_022300338.1"/>
    </source>
</evidence>
<dbReference type="KEGG" id="cvn:111108631"/>
<proteinExistence type="predicted"/>
<dbReference type="RefSeq" id="XP_022300338.1">
    <property type="nucleotide sequence ID" value="XM_022444630.1"/>
</dbReference>
<protein>
    <submittedName>
        <fullName evidence="3">Protein rolling stone-like</fullName>
    </submittedName>
</protein>
<dbReference type="Proteomes" id="UP000694844">
    <property type="component" value="Chromosome 8"/>
</dbReference>
<dbReference type="InterPro" id="IPR049352">
    <property type="entry name" value="Rost"/>
</dbReference>
<accession>A0A8B8BAY7</accession>
<feature type="transmembrane region" description="Helical" evidence="1">
    <location>
        <begin position="87"/>
        <end position="108"/>
    </location>
</feature>
<feature type="transmembrane region" description="Helical" evidence="1">
    <location>
        <begin position="159"/>
        <end position="176"/>
    </location>
</feature>
<dbReference type="GO" id="GO:0016020">
    <property type="term" value="C:membrane"/>
    <property type="evidence" value="ECO:0007669"/>
    <property type="project" value="TreeGrafter"/>
</dbReference>
<dbReference type="GeneID" id="111108631"/>
<dbReference type="AlphaFoldDB" id="A0A8B8BAY7"/>
<keyword evidence="1" id="KW-0812">Transmembrane</keyword>
<feature type="transmembrane region" description="Helical" evidence="1">
    <location>
        <begin position="128"/>
        <end position="147"/>
    </location>
</feature>
<dbReference type="PANTHER" id="PTHR12242">
    <property type="entry name" value="OS02G0130600 PROTEIN-RELATED"/>
    <property type="match status" value="1"/>
</dbReference>
<evidence type="ECO:0000313" key="2">
    <source>
        <dbReference type="Proteomes" id="UP000694844"/>
    </source>
</evidence>
<keyword evidence="1" id="KW-0472">Membrane</keyword>
<feature type="transmembrane region" description="Helical" evidence="1">
    <location>
        <begin position="225"/>
        <end position="245"/>
    </location>
</feature>
<organism evidence="2 3">
    <name type="scientific">Crassostrea virginica</name>
    <name type="common">Eastern oyster</name>
    <dbReference type="NCBI Taxonomy" id="6565"/>
    <lineage>
        <taxon>Eukaryota</taxon>
        <taxon>Metazoa</taxon>
        <taxon>Spiralia</taxon>
        <taxon>Lophotrochozoa</taxon>
        <taxon>Mollusca</taxon>
        <taxon>Bivalvia</taxon>
        <taxon>Autobranchia</taxon>
        <taxon>Pteriomorphia</taxon>
        <taxon>Ostreida</taxon>
        <taxon>Ostreoidea</taxon>
        <taxon>Ostreidae</taxon>
        <taxon>Crassostrea</taxon>
    </lineage>
</organism>
<dbReference type="Pfam" id="PF21534">
    <property type="entry name" value="Rost"/>
    <property type="match status" value="1"/>
</dbReference>